<gene>
    <name evidence="1" type="ORF">BKX93_05035</name>
</gene>
<evidence type="ECO:0000313" key="2">
    <source>
        <dbReference type="Proteomes" id="UP000178776"/>
    </source>
</evidence>
<dbReference type="EMBL" id="CP017707">
    <property type="protein sequence ID" value="AOZ49423.1"/>
    <property type="molecule type" value="Genomic_DNA"/>
</dbReference>
<dbReference type="KEGG" id="cvc:BKX93_05035"/>
<dbReference type="AlphaFoldDB" id="A0A1D9LDS7"/>
<dbReference type="Proteomes" id="UP000178776">
    <property type="component" value="Chromosome"/>
</dbReference>
<organism evidence="1 2">
    <name type="scientific">Chromobacterium vaccinii</name>
    <dbReference type="NCBI Taxonomy" id="1108595"/>
    <lineage>
        <taxon>Bacteria</taxon>
        <taxon>Pseudomonadati</taxon>
        <taxon>Pseudomonadota</taxon>
        <taxon>Betaproteobacteria</taxon>
        <taxon>Neisseriales</taxon>
        <taxon>Chromobacteriaceae</taxon>
        <taxon>Chromobacterium</taxon>
    </lineage>
</organism>
<evidence type="ECO:0000313" key="1">
    <source>
        <dbReference type="EMBL" id="AOZ49423.1"/>
    </source>
</evidence>
<proteinExistence type="predicted"/>
<sequence>MTRLMFLVRQWHFLSLFVRNGSRVLRRKELYLLVMMNQNWVRCAFLDFMCLEIRIFGWM</sequence>
<name>A0A1D9LDS7_9NEIS</name>
<accession>A0A1D9LDS7</accession>
<protein>
    <submittedName>
        <fullName evidence="1">Uncharacterized protein</fullName>
    </submittedName>
</protein>
<reference evidence="1 2" key="1">
    <citation type="submission" date="2016-10" db="EMBL/GenBank/DDBJ databases">
        <title>Chromobacterium muskegensis sp. nov., an insecticidal bacterium isolated from Sphagnum bogs.</title>
        <authorList>
            <person name="Sparks M.E."/>
            <person name="Blackburn M.B."/>
            <person name="Gundersen-Rindal D.E."/>
            <person name="Mitchell A."/>
            <person name="Farrar R."/>
            <person name="Kuhar D."/>
        </authorList>
    </citation>
    <scope>NUCLEOTIDE SEQUENCE [LARGE SCALE GENOMIC DNA]</scope>
    <source>
        <strain evidence="1 2">21-1</strain>
    </source>
</reference>